<feature type="region of interest" description="Disordered" evidence="11">
    <location>
        <begin position="232"/>
        <end position="302"/>
    </location>
</feature>
<dbReference type="Pfam" id="PF13510">
    <property type="entry name" value="Fer2_4"/>
    <property type="match status" value="1"/>
</dbReference>
<feature type="domain" description="4Fe-4S His(Cys)3-ligated-type" evidence="15">
    <location>
        <begin position="456"/>
        <end position="495"/>
    </location>
</feature>
<keyword evidence="5" id="KW-1278">Translocase</keyword>
<dbReference type="GO" id="GO:0042773">
    <property type="term" value="P:ATP synthesis coupled electron transport"/>
    <property type="evidence" value="ECO:0007669"/>
    <property type="project" value="InterPro"/>
</dbReference>
<evidence type="ECO:0000259" key="13">
    <source>
        <dbReference type="PROSITE" id="PS51085"/>
    </source>
</evidence>
<feature type="domain" description="4Fe-4S Mo/W bis-MGD-type" evidence="14">
    <location>
        <begin position="593"/>
        <end position="649"/>
    </location>
</feature>
<dbReference type="InterPro" id="IPR036010">
    <property type="entry name" value="2Fe-2S_ferredoxin-like_sf"/>
</dbReference>
<dbReference type="InterPro" id="IPR001041">
    <property type="entry name" value="2Fe-2S_ferredoxin-type"/>
</dbReference>
<evidence type="ECO:0000256" key="8">
    <source>
        <dbReference type="ARBA" id="ARBA00023027"/>
    </source>
</evidence>
<dbReference type="FunFam" id="3.40.50.740:FF:000012">
    <property type="entry name" value="NADH dehydrogenase [ubiquinone] iron-sulfur protein 1 mitochondrial"/>
    <property type="match status" value="1"/>
</dbReference>
<keyword evidence="17" id="KW-1185">Reference proteome</keyword>
<dbReference type="CDD" id="cd00207">
    <property type="entry name" value="fer2"/>
    <property type="match status" value="1"/>
</dbReference>
<reference evidence="16" key="1">
    <citation type="submission" date="2023-07" db="EMBL/GenBank/DDBJ databases">
        <title>A chromosome-level genome assembly of Lolium multiflorum.</title>
        <authorList>
            <person name="Chen Y."/>
            <person name="Copetti D."/>
            <person name="Kolliker R."/>
            <person name="Studer B."/>
        </authorList>
    </citation>
    <scope>NUCLEOTIDE SEQUENCE</scope>
    <source>
        <strain evidence="16">02402/16</strain>
        <tissue evidence="16">Leaf</tissue>
    </source>
</reference>
<dbReference type="SUPFAM" id="SSF54292">
    <property type="entry name" value="2Fe-2S ferredoxin-like"/>
    <property type="match status" value="1"/>
</dbReference>
<evidence type="ECO:0000256" key="11">
    <source>
        <dbReference type="SAM" id="MobiDB-lite"/>
    </source>
</evidence>
<dbReference type="PANTHER" id="PTHR43105:SF13">
    <property type="entry name" value="NADH-UBIQUINONE OXIDOREDUCTASE 75 KDA SUBUNIT, MITOCHONDRIAL"/>
    <property type="match status" value="1"/>
</dbReference>
<dbReference type="SUPFAM" id="SSF54862">
    <property type="entry name" value="4Fe-4S ferredoxins"/>
    <property type="match status" value="1"/>
</dbReference>
<dbReference type="Pfam" id="PF09326">
    <property type="entry name" value="NADH_dhqG_C"/>
    <property type="match status" value="1"/>
</dbReference>
<proteinExistence type="inferred from homology"/>
<evidence type="ECO:0000256" key="4">
    <source>
        <dbReference type="ARBA" id="ARBA00022723"/>
    </source>
</evidence>
<feature type="domain" description="RNase H type-1" evidence="12">
    <location>
        <begin position="1"/>
        <end position="125"/>
    </location>
</feature>
<dbReference type="PROSITE" id="PS00641">
    <property type="entry name" value="COMPLEX1_75K_1"/>
    <property type="match status" value="1"/>
</dbReference>
<dbReference type="PANTHER" id="PTHR43105">
    <property type="entry name" value="RESPIRATORY NITRATE REDUCTASE"/>
    <property type="match status" value="1"/>
</dbReference>
<dbReference type="PROSITE" id="PS50879">
    <property type="entry name" value="RNASE_H_1"/>
    <property type="match status" value="1"/>
</dbReference>
<organism evidence="16 17">
    <name type="scientific">Lolium multiflorum</name>
    <name type="common">Italian ryegrass</name>
    <name type="synonym">Lolium perenne subsp. multiflorum</name>
    <dbReference type="NCBI Taxonomy" id="4521"/>
    <lineage>
        <taxon>Eukaryota</taxon>
        <taxon>Viridiplantae</taxon>
        <taxon>Streptophyta</taxon>
        <taxon>Embryophyta</taxon>
        <taxon>Tracheophyta</taxon>
        <taxon>Spermatophyta</taxon>
        <taxon>Magnoliopsida</taxon>
        <taxon>Liliopsida</taxon>
        <taxon>Poales</taxon>
        <taxon>Poaceae</taxon>
        <taxon>BOP clade</taxon>
        <taxon>Pooideae</taxon>
        <taxon>Poodae</taxon>
        <taxon>Poeae</taxon>
        <taxon>Poeae Chloroplast Group 2 (Poeae type)</taxon>
        <taxon>Loliodinae</taxon>
        <taxon>Loliinae</taxon>
        <taxon>Lolium</taxon>
    </lineage>
</organism>
<comment type="cofactor">
    <cofactor evidence="9">
        <name>[2Fe-2S] cluster</name>
        <dbReference type="ChEBI" id="CHEBI:190135"/>
    </cofactor>
</comment>
<dbReference type="FunFam" id="3.10.20.740:FF:000001">
    <property type="entry name" value="NADH-quinone oxidoreductase subunit G"/>
    <property type="match status" value="1"/>
</dbReference>
<evidence type="ECO:0000259" key="14">
    <source>
        <dbReference type="PROSITE" id="PS51669"/>
    </source>
</evidence>
<sequence>MNFDGSKRVEGAGAGVILISPEGDKLKYVLRMTFPNASNNEAEYEALIHGMKMAKACGATRLKIFGDSQLVAQQVMNQCDAVNDSMVAYKEVYNELEKLFDGCEVNHISRLSNDEADVLANIESQCLVIPPGVFWEEIAERSTKPKNAQKKEKEEKTSAPPKEALEEEEDHELVMMVEVPWMQAYISYILRKEIPDDPVEARRVIRRSKAFTMVKGELYKRSISGVLQSTTLHKPQHPRGLSNPTHPSLTAFGSRCSSDPTCHRSGLHSREREPPSRPHLHPHQPSQGHEVGLPPPRDPNRPAAAAAMAFLARALRHSKPYLSPRNPSVAASCRWISPTASAGSPEAGAAVAPADPELPPPREPVGGARVELPANPEDVLEVFVDGHAVKIPKGFSVLQACEVAGVDIPRFCYHSRLSIAGNCRMCLVEVEKSPKPVASCAMPALPGMKIKTNTPIAKKAREGVMEFLLMNHPLDCPICDQGGECDLQDQSMAFGSDRGRFTDMKRSVVDKNLGPLVKTVMTRCIQCTRCVRFASEVAGVQDLGMLGRGSGEEIGTYVEKLMTSELSGNVIDICPVGALTSKPFAFKARNWELKGTETIDVTDAVGSNIRVDSRGPEVMRIVPRINEDINEEWISDKTRFCYDGLKRQRLNDPMIRGSDGRFKAVTWRDAIAVVAEVLNQVKPGEITGVAGKLSDAESMMALKDFVNKMGSDKVLCEGNGPNPPADLRSNYLMNTSIAGLEKADVFLLVGTQPRVEAAIVNARIQKTVRATQAKVGYIGAPADFNYDHQHLGTGPETLVEIAEGRHPFCSVLKSAKNPVIIAGAGLFEREDHGAVFSTIETVAKKFNVTRPDWNGLNVLLLHAAQAAALDLGLVANPTESVKSAKFLYLMGADDVNLDNLPEDAFVVYQGHHGDKAVYRANVILPSSAFSEKEGTYENTEGCTQWTIPAVPTVGDARDDWKIIRALSEVAGAPLPYDSVAGVRNRISMVAPNLVHVDEREPSTISAEVKPPVKQQVSSTPFKTVVENFYMTDAITRASKIMGQCSAALLKK</sequence>
<dbReference type="Proteomes" id="UP001231189">
    <property type="component" value="Unassembled WGS sequence"/>
</dbReference>
<dbReference type="FunFam" id="3.30.70.20:FF:000002">
    <property type="entry name" value="NADH-ubiquinone oxidoreductase 75 kDa subunit"/>
    <property type="match status" value="1"/>
</dbReference>
<dbReference type="Gene3D" id="3.30.200.210">
    <property type="match status" value="1"/>
</dbReference>
<dbReference type="PROSITE" id="PS00642">
    <property type="entry name" value="COMPLEX1_75K_2"/>
    <property type="match status" value="1"/>
</dbReference>
<keyword evidence="4" id="KW-0479">Metal-binding</keyword>
<evidence type="ECO:0000256" key="5">
    <source>
        <dbReference type="ARBA" id="ARBA00022967"/>
    </source>
</evidence>
<dbReference type="Gene3D" id="3.30.70.20">
    <property type="match status" value="1"/>
</dbReference>
<dbReference type="InterPro" id="IPR006656">
    <property type="entry name" value="Mopterin_OxRdtase"/>
</dbReference>
<dbReference type="GO" id="GO:0016020">
    <property type="term" value="C:membrane"/>
    <property type="evidence" value="ECO:0007669"/>
    <property type="project" value="InterPro"/>
</dbReference>
<dbReference type="SMART" id="SM00929">
    <property type="entry name" value="NADH-G_4Fe-4S_3"/>
    <property type="match status" value="1"/>
</dbReference>
<dbReference type="SUPFAM" id="SSF53098">
    <property type="entry name" value="Ribonuclease H-like"/>
    <property type="match status" value="1"/>
</dbReference>
<dbReference type="CDD" id="cd02773">
    <property type="entry name" value="MopB_Res-Cmplx1_Nad11"/>
    <property type="match status" value="1"/>
</dbReference>
<dbReference type="InterPro" id="IPR012337">
    <property type="entry name" value="RNaseH-like_sf"/>
</dbReference>
<comment type="similarity">
    <text evidence="2 10">Belongs to the complex I 75 kDa subunit family.</text>
</comment>
<keyword evidence="8" id="KW-0520">NAD</keyword>
<dbReference type="GO" id="GO:0004523">
    <property type="term" value="F:RNA-DNA hybrid ribonuclease activity"/>
    <property type="evidence" value="ECO:0007669"/>
    <property type="project" value="InterPro"/>
</dbReference>
<dbReference type="InterPro" id="IPR002156">
    <property type="entry name" value="RNaseH_domain"/>
</dbReference>
<dbReference type="CDD" id="cd09279">
    <property type="entry name" value="RNase_HI_like"/>
    <property type="match status" value="1"/>
</dbReference>
<dbReference type="InterPro" id="IPR010228">
    <property type="entry name" value="NADH_UbQ_OxRdtase_Gsu"/>
</dbReference>
<evidence type="ECO:0000256" key="1">
    <source>
        <dbReference type="ARBA" id="ARBA00001966"/>
    </source>
</evidence>
<evidence type="ECO:0000256" key="10">
    <source>
        <dbReference type="RuleBase" id="RU004523"/>
    </source>
</evidence>
<dbReference type="AlphaFoldDB" id="A0AAD8S3I3"/>
<gene>
    <name evidence="16" type="ORF">QYE76_062394</name>
</gene>
<dbReference type="GO" id="GO:0016651">
    <property type="term" value="F:oxidoreductase activity, acting on NAD(P)H"/>
    <property type="evidence" value="ECO:0007669"/>
    <property type="project" value="InterPro"/>
</dbReference>
<dbReference type="InterPro" id="IPR006963">
    <property type="entry name" value="Mopterin_OxRdtase_4Fe-4S_dom"/>
</dbReference>
<comment type="cofactor">
    <cofactor evidence="1">
        <name>[4Fe-4S] cluster</name>
        <dbReference type="ChEBI" id="CHEBI:49883"/>
    </cofactor>
</comment>
<evidence type="ECO:0000256" key="9">
    <source>
        <dbReference type="ARBA" id="ARBA00034078"/>
    </source>
</evidence>
<dbReference type="Gene3D" id="3.10.20.740">
    <property type="match status" value="1"/>
</dbReference>
<accession>A0AAD8S3I3</accession>
<evidence type="ECO:0000313" key="17">
    <source>
        <dbReference type="Proteomes" id="UP001231189"/>
    </source>
</evidence>
<dbReference type="NCBIfam" id="TIGR01973">
    <property type="entry name" value="NuoG"/>
    <property type="match status" value="1"/>
</dbReference>
<dbReference type="Pfam" id="PF22117">
    <property type="entry name" value="Fer4_Nqo3"/>
    <property type="match status" value="1"/>
</dbReference>
<evidence type="ECO:0000256" key="2">
    <source>
        <dbReference type="ARBA" id="ARBA00005404"/>
    </source>
</evidence>
<dbReference type="InterPro" id="IPR019574">
    <property type="entry name" value="NADH_UbQ_OxRdtase_Gsu_4Fe4S-bd"/>
</dbReference>
<comment type="caution">
    <text evidence="16">The sequence shown here is derived from an EMBL/GenBank/DDBJ whole genome shotgun (WGS) entry which is preliminary data.</text>
</comment>
<dbReference type="Pfam" id="PF10588">
    <property type="entry name" value="NADH-G_4Fe-4S_3"/>
    <property type="match status" value="1"/>
</dbReference>
<dbReference type="InterPro" id="IPR036397">
    <property type="entry name" value="RNaseH_sf"/>
</dbReference>
<keyword evidence="6" id="KW-0408">Iron</keyword>
<evidence type="ECO:0000256" key="3">
    <source>
        <dbReference type="ARBA" id="ARBA00022485"/>
    </source>
</evidence>
<evidence type="ECO:0000256" key="6">
    <source>
        <dbReference type="ARBA" id="ARBA00023004"/>
    </source>
</evidence>
<dbReference type="SUPFAM" id="SSF53706">
    <property type="entry name" value="Formate dehydrogenase/DMSO reductase, domains 1-3"/>
    <property type="match status" value="1"/>
</dbReference>
<dbReference type="Gene3D" id="3.40.50.740">
    <property type="match status" value="1"/>
</dbReference>
<dbReference type="PROSITE" id="PS51839">
    <property type="entry name" value="4FE4S_HC3"/>
    <property type="match status" value="1"/>
</dbReference>
<evidence type="ECO:0000259" key="15">
    <source>
        <dbReference type="PROSITE" id="PS51839"/>
    </source>
</evidence>
<dbReference type="GO" id="GO:0008137">
    <property type="term" value="F:NADH dehydrogenase (ubiquinone) activity"/>
    <property type="evidence" value="ECO:0007669"/>
    <property type="project" value="InterPro"/>
</dbReference>
<dbReference type="FunFam" id="3.40.50.740:FF:000017">
    <property type="entry name" value="NADH-quinone oxidoreductase"/>
    <property type="match status" value="1"/>
</dbReference>
<dbReference type="GO" id="GO:0003676">
    <property type="term" value="F:nucleic acid binding"/>
    <property type="evidence" value="ECO:0007669"/>
    <property type="project" value="InterPro"/>
</dbReference>
<dbReference type="FunFam" id="3.30.200.210:FF:000002">
    <property type="entry name" value="NADH-ubiquinone oxidoreductase 75 kDa subunit"/>
    <property type="match status" value="1"/>
</dbReference>
<feature type="region of interest" description="Disordered" evidence="11">
    <location>
        <begin position="142"/>
        <end position="169"/>
    </location>
</feature>
<dbReference type="GO" id="GO:0051539">
    <property type="term" value="F:4 iron, 4 sulfur cluster binding"/>
    <property type="evidence" value="ECO:0007669"/>
    <property type="project" value="UniProtKB-KW"/>
</dbReference>
<dbReference type="PROSITE" id="PS00643">
    <property type="entry name" value="COMPLEX1_75K_3"/>
    <property type="match status" value="1"/>
</dbReference>
<dbReference type="InterPro" id="IPR054351">
    <property type="entry name" value="NADH_UbQ_OxRdtase_ferredoxin"/>
</dbReference>
<keyword evidence="7" id="KW-0411">Iron-sulfur</keyword>
<dbReference type="InterPro" id="IPR015405">
    <property type="entry name" value="NDUFS1-like_C"/>
</dbReference>
<name>A0AAD8S3I3_LOLMU</name>
<dbReference type="PROSITE" id="PS51669">
    <property type="entry name" value="4FE4S_MOW_BIS_MGD"/>
    <property type="match status" value="1"/>
</dbReference>
<dbReference type="GO" id="GO:0046872">
    <property type="term" value="F:metal ion binding"/>
    <property type="evidence" value="ECO:0007669"/>
    <property type="project" value="UniProtKB-KW"/>
</dbReference>
<keyword evidence="3" id="KW-0004">4Fe-4S</keyword>
<dbReference type="EMBL" id="JAUUTY010000004">
    <property type="protein sequence ID" value="KAK1644589.1"/>
    <property type="molecule type" value="Genomic_DNA"/>
</dbReference>
<dbReference type="PROSITE" id="PS51085">
    <property type="entry name" value="2FE2S_FER_2"/>
    <property type="match status" value="1"/>
</dbReference>
<evidence type="ECO:0000256" key="7">
    <source>
        <dbReference type="ARBA" id="ARBA00023014"/>
    </source>
</evidence>
<feature type="compositionally biased region" description="Basic and acidic residues" evidence="11">
    <location>
        <begin position="142"/>
        <end position="157"/>
    </location>
</feature>
<evidence type="ECO:0000313" key="16">
    <source>
        <dbReference type="EMBL" id="KAK1644589.1"/>
    </source>
</evidence>
<feature type="domain" description="2Fe-2S ferredoxin-type" evidence="13">
    <location>
        <begin position="378"/>
        <end position="456"/>
    </location>
</feature>
<dbReference type="Pfam" id="PF22151">
    <property type="entry name" value="Fer4_NDSU1"/>
    <property type="match status" value="1"/>
</dbReference>
<protein>
    <submittedName>
        <fullName evidence="16">Uncharacterized protein</fullName>
    </submittedName>
</protein>
<dbReference type="Gene3D" id="3.30.420.10">
    <property type="entry name" value="Ribonuclease H-like superfamily/Ribonuclease H"/>
    <property type="match status" value="1"/>
</dbReference>
<dbReference type="InterPro" id="IPR050123">
    <property type="entry name" value="Prok_molybdopt-oxidoreductase"/>
</dbReference>
<dbReference type="InterPro" id="IPR000283">
    <property type="entry name" value="NADH_UbQ_OxRdtase_75kDa_su_CS"/>
</dbReference>
<dbReference type="Pfam" id="PF13456">
    <property type="entry name" value="RVT_3"/>
    <property type="match status" value="1"/>
</dbReference>
<dbReference type="Pfam" id="PF00384">
    <property type="entry name" value="Molybdopterin"/>
    <property type="match status" value="1"/>
</dbReference>
<evidence type="ECO:0000259" key="12">
    <source>
        <dbReference type="PROSITE" id="PS50879"/>
    </source>
</evidence>